<dbReference type="OrthoDB" id="9797097at2"/>
<feature type="domain" description="HTH araC/xylS-type" evidence="4">
    <location>
        <begin position="283"/>
        <end position="382"/>
    </location>
</feature>
<dbReference type="Proteomes" id="UP000031408">
    <property type="component" value="Unassembled WGS sequence"/>
</dbReference>
<reference evidence="5 6" key="1">
    <citation type="submission" date="2014-11" db="EMBL/GenBank/DDBJ databases">
        <title>Genome sequence of Flavihumibacter solisilvae 3-3.</title>
        <authorList>
            <person name="Zhou G."/>
            <person name="Li M."/>
            <person name="Wang G."/>
        </authorList>
    </citation>
    <scope>NUCLEOTIDE SEQUENCE [LARGE SCALE GENOMIC DNA]</scope>
    <source>
        <strain evidence="5 6">3-3</strain>
    </source>
</reference>
<evidence type="ECO:0000313" key="6">
    <source>
        <dbReference type="Proteomes" id="UP000031408"/>
    </source>
</evidence>
<dbReference type="PANTHER" id="PTHR30146">
    <property type="entry name" value="LACI-RELATED TRANSCRIPTIONAL REPRESSOR"/>
    <property type="match status" value="1"/>
</dbReference>
<evidence type="ECO:0000313" key="5">
    <source>
        <dbReference type="EMBL" id="KIC95969.1"/>
    </source>
</evidence>
<evidence type="ECO:0000256" key="1">
    <source>
        <dbReference type="ARBA" id="ARBA00023015"/>
    </source>
</evidence>
<gene>
    <name evidence="5" type="ORF">OI18_03565</name>
</gene>
<sequence>MKKKLKVAVLADVSRAYDRDLLKGFANFNRIHDRFIFFSFSPKYIQGNNQHALVDRVIAWKPDGILTREIDGFEQLLDLDIPLIIAPHTKLYKDKINLWGSNKSVGEAAADYFISKGYRNYAFLGFRNFQWSTERQAGYIERLNNTGYYVNANIFDDRTLLWEQLPAQLTEWLPELETPCAVFSATDELNIHLLEAAKELGLKVPDDLSVLGVDNDAMICDMASPTLSSIEHDARLAGFQAATALCRWIDYGEKPAADIIAGDAKVITRNSTSALAVEDEQVRAALHFIANESPSKEISVDDVVKATVVSRRILEIKFQQMIKSSILEEIKKARIRRIKILLEDSDLTIQQIAAEMNFNNPDNITRYFRQSMGVSPREYRNRFK</sequence>
<dbReference type="InterPro" id="IPR028082">
    <property type="entry name" value="Peripla_BP_I"/>
</dbReference>
<keyword evidence="2" id="KW-0238">DNA-binding</keyword>
<dbReference type="InterPro" id="IPR009057">
    <property type="entry name" value="Homeodomain-like_sf"/>
</dbReference>
<dbReference type="STRING" id="1349421.OI18_03565"/>
<dbReference type="PANTHER" id="PTHR30146:SF24">
    <property type="entry name" value="XYLOSE OPERON REGULATORY PROTEIN"/>
    <property type="match status" value="1"/>
</dbReference>
<comment type="caution">
    <text evidence="5">The sequence shown here is derived from an EMBL/GenBank/DDBJ whole genome shotgun (WGS) entry which is preliminary data.</text>
</comment>
<dbReference type="GO" id="GO:0000976">
    <property type="term" value="F:transcription cis-regulatory region binding"/>
    <property type="evidence" value="ECO:0007669"/>
    <property type="project" value="TreeGrafter"/>
</dbReference>
<dbReference type="PROSITE" id="PS01124">
    <property type="entry name" value="HTH_ARAC_FAMILY_2"/>
    <property type="match status" value="1"/>
</dbReference>
<dbReference type="SUPFAM" id="SSF53822">
    <property type="entry name" value="Periplasmic binding protein-like I"/>
    <property type="match status" value="1"/>
</dbReference>
<name>A0A0C1IZP1_9BACT</name>
<dbReference type="Gene3D" id="3.40.50.2300">
    <property type="match status" value="2"/>
</dbReference>
<keyword evidence="6" id="KW-1185">Reference proteome</keyword>
<dbReference type="SMART" id="SM00342">
    <property type="entry name" value="HTH_ARAC"/>
    <property type="match status" value="1"/>
</dbReference>
<evidence type="ECO:0000256" key="3">
    <source>
        <dbReference type="ARBA" id="ARBA00023163"/>
    </source>
</evidence>
<dbReference type="EMBL" id="JSVC01000003">
    <property type="protein sequence ID" value="KIC95969.1"/>
    <property type="molecule type" value="Genomic_DNA"/>
</dbReference>
<dbReference type="InterPro" id="IPR018060">
    <property type="entry name" value="HTH_AraC"/>
</dbReference>
<dbReference type="GO" id="GO:0003700">
    <property type="term" value="F:DNA-binding transcription factor activity"/>
    <property type="evidence" value="ECO:0007669"/>
    <property type="project" value="InterPro"/>
</dbReference>
<dbReference type="SUPFAM" id="SSF46689">
    <property type="entry name" value="Homeodomain-like"/>
    <property type="match status" value="1"/>
</dbReference>
<organism evidence="5 6">
    <name type="scientific">Flavihumibacter solisilvae</name>
    <dbReference type="NCBI Taxonomy" id="1349421"/>
    <lineage>
        <taxon>Bacteria</taxon>
        <taxon>Pseudomonadati</taxon>
        <taxon>Bacteroidota</taxon>
        <taxon>Chitinophagia</taxon>
        <taxon>Chitinophagales</taxon>
        <taxon>Chitinophagaceae</taxon>
        <taxon>Flavihumibacter</taxon>
    </lineage>
</organism>
<protein>
    <recommendedName>
        <fullName evidence="4">HTH araC/xylS-type domain-containing protein</fullName>
    </recommendedName>
</protein>
<dbReference type="RefSeq" id="WP_039137307.1">
    <property type="nucleotide sequence ID" value="NZ_JSVC01000003.1"/>
</dbReference>
<evidence type="ECO:0000259" key="4">
    <source>
        <dbReference type="PROSITE" id="PS01124"/>
    </source>
</evidence>
<keyword evidence="3" id="KW-0804">Transcription</keyword>
<evidence type="ECO:0000256" key="2">
    <source>
        <dbReference type="ARBA" id="ARBA00023125"/>
    </source>
</evidence>
<dbReference type="Pfam" id="PF13377">
    <property type="entry name" value="Peripla_BP_3"/>
    <property type="match status" value="1"/>
</dbReference>
<dbReference type="CDD" id="cd01543">
    <property type="entry name" value="PBP1_XylR"/>
    <property type="match status" value="1"/>
</dbReference>
<dbReference type="Gene3D" id="1.10.10.60">
    <property type="entry name" value="Homeodomain-like"/>
    <property type="match status" value="1"/>
</dbReference>
<dbReference type="InterPro" id="IPR046335">
    <property type="entry name" value="LacI/GalR-like_sensor"/>
</dbReference>
<accession>A0A0C1IZP1</accession>
<dbReference type="AlphaFoldDB" id="A0A0C1IZP1"/>
<keyword evidence="1" id="KW-0805">Transcription regulation</keyword>
<proteinExistence type="predicted"/>
<dbReference type="Pfam" id="PF12833">
    <property type="entry name" value="HTH_18"/>
    <property type="match status" value="1"/>
</dbReference>